<dbReference type="PROSITE" id="PS00688">
    <property type="entry name" value="SIGMA54_INTERACT_3"/>
    <property type="match status" value="1"/>
</dbReference>
<dbReference type="InterPro" id="IPR001789">
    <property type="entry name" value="Sig_transdc_resp-reg_receiver"/>
</dbReference>
<keyword evidence="5" id="KW-0597">Phosphoprotein</keyword>
<protein>
    <submittedName>
        <fullName evidence="8">Two component system response regulator, sigma54-specific</fullName>
    </submittedName>
</protein>
<feature type="modified residue" description="4-aspartylphosphate" evidence="5">
    <location>
        <position position="51"/>
    </location>
</feature>
<evidence type="ECO:0000259" key="7">
    <source>
        <dbReference type="PROSITE" id="PS50110"/>
    </source>
</evidence>
<dbReference type="InterPro" id="IPR002078">
    <property type="entry name" value="Sigma_54_int"/>
</dbReference>
<evidence type="ECO:0000256" key="4">
    <source>
        <dbReference type="ARBA" id="ARBA00023163"/>
    </source>
</evidence>
<evidence type="ECO:0000256" key="1">
    <source>
        <dbReference type="ARBA" id="ARBA00022741"/>
    </source>
</evidence>
<dbReference type="Pfam" id="PF00158">
    <property type="entry name" value="Sigma54_activat"/>
    <property type="match status" value="1"/>
</dbReference>
<evidence type="ECO:0000259" key="6">
    <source>
        <dbReference type="PROSITE" id="PS50045"/>
    </source>
</evidence>
<dbReference type="InterPro" id="IPR002197">
    <property type="entry name" value="HTH_Fis"/>
</dbReference>
<dbReference type="InterPro" id="IPR003593">
    <property type="entry name" value="AAA+_ATPase"/>
</dbReference>
<keyword evidence="9" id="KW-1185">Reference proteome</keyword>
<dbReference type="Gene3D" id="1.10.8.60">
    <property type="match status" value="1"/>
</dbReference>
<dbReference type="Proteomes" id="UP000663722">
    <property type="component" value="Chromosome"/>
</dbReference>
<evidence type="ECO:0000313" key="8">
    <source>
        <dbReference type="EMBL" id="QTA86670.1"/>
    </source>
</evidence>
<evidence type="ECO:0000256" key="3">
    <source>
        <dbReference type="ARBA" id="ARBA00023015"/>
    </source>
</evidence>
<dbReference type="RefSeq" id="WP_207682211.1">
    <property type="nucleotide sequence ID" value="NZ_CP061800.1"/>
</dbReference>
<dbReference type="Pfam" id="PF25601">
    <property type="entry name" value="AAA_lid_14"/>
    <property type="match status" value="1"/>
</dbReference>
<accession>A0A975GMH4</accession>
<keyword evidence="4" id="KW-0804">Transcription</keyword>
<dbReference type="GO" id="GO:0043565">
    <property type="term" value="F:sequence-specific DNA binding"/>
    <property type="evidence" value="ECO:0007669"/>
    <property type="project" value="InterPro"/>
</dbReference>
<dbReference type="FunFam" id="3.40.50.300:FF:000006">
    <property type="entry name" value="DNA-binding transcriptional regulator NtrC"/>
    <property type="match status" value="1"/>
</dbReference>
<keyword evidence="2" id="KW-0067">ATP-binding</keyword>
<dbReference type="GO" id="GO:0006355">
    <property type="term" value="P:regulation of DNA-templated transcription"/>
    <property type="evidence" value="ECO:0007669"/>
    <property type="project" value="InterPro"/>
</dbReference>
<dbReference type="InterPro" id="IPR058031">
    <property type="entry name" value="AAA_lid_NorR"/>
</dbReference>
<dbReference type="EMBL" id="CP061800">
    <property type="protein sequence ID" value="QTA86670.1"/>
    <property type="molecule type" value="Genomic_DNA"/>
</dbReference>
<dbReference type="GO" id="GO:0000160">
    <property type="term" value="P:phosphorelay signal transduction system"/>
    <property type="evidence" value="ECO:0007669"/>
    <property type="project" value="InterPro"/>
</dbReference>
<dbReference type="Gene3D" id="3.40.50.2300">
    <property type="match status" value="1"/>
</dbReference>
<dbReference type="InterPro" id="IPR025662">
    <property type="entry name" value="Sigma_54_int_dom_ATP-bd_1"/>
</dbReference>
<sequence>MKILIVDDEDMQRDILKGFLRKKGYEVVTAANGQEALRRFMELPFQLVLLDHRMPDLTGDEVLANMKAINPLVRAIMITAYGTVDTAVEVMKLGADDFLEKPVDLVQLLDKIQMTEQHIIVEEEAADAADTLDQSELPIKIVGQGAAMKEVLSLVRRVAPTPWSVLLRGESGTGKELIARLIHLLSPVSDGPFIEVNCGAIPENLFESELFGHEKGAFTGATSNRRGRFELARNGSLFLDEIGELPLSLQPKLLRALQEKQISRVGSEKEISADVRVITATNRDLRTLVEQGLFREDLYYRLNVFDIELPPLRRRKEDIPDLIEFFLEKYSSRPVVFGADAMTTLVKYSFPGNVRELEHMIQRTVTLGRGRVIQARDLPPEVRYQQVTEEGNLVERLEAVEREMLMSSLEKNEWVQTKAAESLGISERVLRYKMKKYNIKKNLIRR</sequence>
<dbReference type="Gene3D" id="1.10.10.60">
    <property type="entry name" value="Homeodomain-like"/>
    <property type="match status" value="1"/>
</dbReference>
<dbReference type="SMART" id="SM00448">
    <property type="entry name" value="REC"/>
    <property type="match status" value="1"/>
</dbReference>
<dbReference type="InterPro" id="IPR011006">
    <property type="entry name" value="CheY-like_superfamily"/>
</dbReference>
<keyword evidence="1" id="KW-0547">Nucleotide-binding</keyword>
<dbReference type="AlphaFoldDB" id="A0A975GMH4"/>
<dbReference type="InterPro" id="IPR027417">
    <property type="entry name" value="P-loop_NTPase"/>
</dbReference>
<dbReference type="Gene3D" id="3.40.50.300">
    <property type="entry name" value="P-loop containing nucleotide triphosphate hydrolases"/>
    <property type="match status" value="1"/>
</dbReference>
<dbReference type="InterPro" id="IPR025944">
    <property type="entry name" value="Sigma_54_int_dom_CS"/>
</dbReference>
<dbReference type="PROSITE" id="PS50110">
    <property type="entry name" value="RESPONSE_REGULATORY"/>
    <property type="match status" value="1"/>
</dbReference>
<dbReference type="PROSITE" id="PS00675">
    <property type="entry name" value="SIGMA54_INTERACT_1"/>
    <property type="match status" value="1"/>
</dbReference>
<feature type="domain" description="Response regulatory" evidence="7">
    <location>
        <begin position="2"/>
        <end position="116"/>
    </location>
</feature>
<dbReference type="SUPFAM" id="SSF52172">
    <property type="entry name" value="CheY-like"/>
    <property type="match status" value="1"/>
</dbReference>
<gene>
    <name evidence="8" type="ORF">dnm_026940</name>
</gene>
<dbReference type="Pfam" id="PF00072">
    <property type="entry name" value="Response_reg"/>
    <property type="match status" value="1"/>
</dbReference>
<dbReference type="SUPFAM" id="SSF52540">
    <property type="entry name" value="P-loop containing nucleoside triphosphate hydrolases"/>
    <property type="match status" value="1"/>
</dbReference>
<dbReference type="PANTHER" id="PTHR32071">
    <property type="entry name" value="TRANSCRIPTIONAL REGULATORY PROTEIN"/>
    <property type="match status" value="1"/>
</dbReference>
<dbReference type="SMART" id="SM00382">
    <property type="entry name" value="AAA"/>
    <property type="match status" value="1"/>
</dbReference>
<dbReference type="SUPFAM" id="SSF46689">
    <property type="entry name" value="Homeodomain-like"/>
    <property type="match status" value="1"/>
</dbReference>
<dbReference type="PRINTS" id="PR01590">
    <property type="entry name" value="HTHFIS"/>
</dbReference>
<dbReference type="CDD" id="cd00009">
    <property type="entry name" value="AAA"/>
    <property type="match status" value="1"/>
</dbReference>
<name>A0A975GMH4_9BACT</name>
<dbReference type="InterPro" id="IPR009057">
    <property type="entry name" value="Homeodomain-like_sf"/>
</dbReference>
<organism evidence="8 9">
    <name type="scientific">Desulfonema magnum</name>
    <dbReference type="NCBI Taxonomy" id="45655"/>
    <lineage>
        <taxon>Bacteria</taxon>
        <taxon>Pseudomonadati</taxon>
        <taxon>Thermodesulfobacteriota</taxon>
        <taxon>Desulfobacteria</taxon>
        <taxon>Desulfobacterales</taxon>
        <taxon>Desulfococcaceae</taxon>
        <taxon>Desulfonema</taxon>
    </lineage>
</organism>
<keyword evidence="3" id="KW-0805">Transcription regulation</keyword>
<dbReference type="PROSITE" id="PS50045">
    <property type="entry name" value="SIGMA54_INTERACT_4"/>
    <property type="match status" value="1"/>
</dbReference>
<dbReference type="GO" id="GO:0005524">
    <property type="term" value="F:ATP binding"/>
    <property type="evidence" value="ECO:0007669"/>
    <property type="project" value="UniProtKB-KW"/>
</dbReference>
<dbReference type="Pfam" id="PF02954">
    <property type="entry name" value="HTH_8"/>
    <property type="match status" value="1"/>
</dbReference>
<reference evidence="8" key="1">
    <citation type="journal article" date="2021" name="Microb. Physiol.">
        <title>Proteogenomic Insights into the Physiology of Marine, Sulfate-Reducing, Filamentous Desulfonema limicola and Desulfonema magnum.</title>
        <authorList>
            <person name="Schnaars V."/>
            <person name="Wohlbrand L."/>
            <person name="Scheve S."/>
            <person name="Hinrichs C."/>
            <person name="Reinhardt R."/>
            <person name="Rabus R."/>
        </authorList>
    </citation>
    <scope>NUCLEOTIDE SEQUENCE</scope>
    <source>
        <strain evidence="8">4be13</strain>
    </source>
</reference>
<evidence type="ECO:0000256" key="5">
    <source>
        <dbReference type="PROSITE-ProRule" id="PRU00169"/>
    </source>
</evidence>
<proteinExistence type="predicted"/>
<evidence type="ECO:0000313" key="9">
    <source>
        <dbReference type="Proteomes" id="UP000663722"/>
    </source>
</evidence>
<evidence type="ECO:0000256" key="2">
    <source>
        <dbReference type="ARBA" id="ARBA00022840"/>
    </source>
</evidence>
<dbReference type="KEGG" id="dmm:dnm_026940"/>
<feature type="domain" description="Sigma-54 factor interaction" evidence="6">
    <location>
        <begin position="141"/>
        <end position="366"/>
    </location>
</feature>